<reference evidence="1" key="1">
    <citation type="journal article" date="2021" name="Proc. Natl. Acad. Sci. U.S.A.">
        <title>A Catalog of Tens of Thousands of Viruses from Human Metagenomes Reveals Hidden Associations with Chronic Diseases.</title>
        <authorList>
            <person name="Tisza M.J."/>
            <person name="Buck C.B."/>
        </authorList>
    </citation>
    <scope>NUCLEOTIDE SEQUENCE</scope>
    <source>
        <strain evidence="1">CtwQg18</strain>
    </source>
</reference>
<dbReference type="EMBL" id="BK014913">
    <property type="protein sequence ID" value="DAD82163.1"/>
    <property type="molecule type" value="Genomic_DNA"/>
</dbReference>
<organism evidence="1">
    <name type="scientific">Siphoviridae sp. ctwQg18</name>
    <dbReference type="NCBI Taxonomy" id="2826516"/>
    <lineage>
        <taxon>Viruses</taxon>
        <taxon>Duplodnaviria</taxon>
        <taxon>Heunggongvirae</taxon>
        <taxon>Uroviricota</taxon>
        <taxon>Caudoviricetes</taxon>
    </lineage>
</organism>
<sequence>MNAKLLKVILDDETLTDEQITVLLMKAQKQAANQHFWADDDEPTDEELERFYKRYEFEIYDLAKAINSDDARGGLVSHTELGVTRNWGQTGKKDIEIALSKIPPKTYVGLLRRDANAET</sequence>
<accession>A0A8S5MJ39</accession>
<protein>
    <submittedName>
        <fullName evidence="1">Apoptogenic protein 1</fullName>
    </submittedName>
</protein>
<evidence type="ECO:0000313" key="1">
    <source>
        <dbReference type="EMBL" id="DAD82222.1"/>
    </source>
</evidence>
<name>A0A8S5MJ39_9CAUD</name>
<dbReference type="EMBL" id="BK014913">
    <property type="protein sequence ID" value="DAD82222.1"/>
    <property type="molecule type" value="Genomic_DNA"/>
</dbReference>
<proteinExistence type="predicted"/>